<comment type="caution">
    <text evidence="1">The sequence shown here is derived from an EMBL/GenBank/DDBJ whole genome shotgun (WGS) entry which is preliminary data.</text>
</comment>
<dbReference type="Proteomes" id="UP000005809">
    <property type="component" value="Unassembled WGS sequence"/>
</dbReference>
<protein>
    <recommendedName>
        <fullName evidence="3">Autotransporter outer membrane beta-barrel domain-containing protein</fullName>
    </recommendedName>
</protein>
<dbReference type="RefSeq" id="WP_005970250.1">
    <property type="nucleotide sequence ID" value="NZ_JH815480.1"/>
</dbReference>
<proteinExistence type="predicted"/>
<dbReference type="AlphaFoldDB" id="K1GFW5"/>
<sequence>STGVITLGEDSTGMYYKIEPDNADGKGTNTAIPGGLTNAGRIESTADNIIAMSFDSPYGTKTFENLSTGVIDLQGQNSTGMFATGAGAYTAKNDGTIKLASSTNVNTPNIGMYAEEVQITPAPAPKTTLVTLENNGTIEGGDKTVGIYGHNVNLGASSLTKVGAGGTGVYSKGGSVIINGGTLSVGENGTTGSNDAVGVYYVGGTGG</sequence>
<gene>
    <name evidence="1" type="ORF">FPOG_02606</name>
</gene>
<reference evidence="1 2" key="1">
    <citation type="submission" date="2012-05" db="EMBL/GenBank/DDBJ databases">
        <title>The Genome Sequence of Fusobacterium periodontium Oral Taxon 201 Strain D10.</title>
        <authorList>
            <consortium name="The Broad Institute Genome Sequencing Platform"/>
            <consortium name="The Broad Institute Genome Sequencing Center for Infectious Disease"/>
            <person name="Earl A."/>
            <person name="Ward D."/>
            <person name="Feldgarden M."/>
            <person name="Gevers D."/>
            <person name="Strauss J."/>
            <person name="Sibley C."/>
            <person name="White A."/>
            <person name="Ambrose C.E."/>
            <person name="Allen-Vercoe E."/>
            <person name="Walker B."/>
            <person name="Young S.K."/>
            <person name="Zeng Q."/>
            <person name="Gargeya S."/>
            <person name="Fitzgerald M."/>
            <person name="Haas B."/>
            <person name="Abouelleil A."/>
            <person name="Alvarado L."/>
            <person name="Arachchi H.M."/>
            <person name="Berlin A.M."/>
            <person name="Chapman S.B."/>
            <person name="Goldberg J."/>
            <person name="Griggs A."/>
            <person name="Gujja S."/>
            <person name="Hansen M."/>
            <person name="Howarth C."/>
            <person name="Imamovic A."/>
            <person name="Larimer J."/>
            <person name="McCowan C."/>
            <person name="Montmayeur A."/>
            <person name="Murphy C."/>
            <person name="Neiman D."/>
            <person name="Pearson M."/>
            <person name="Priest M."/>
            <person name="Roberts A."/>
            <person name="Saif S."/>
            <person name="Shea T."/>
            <person name="Sisk P."/>
            <person name="Sykes S."/>
            <person name="Wortman J."/>
            <person name="Nusbaum C."/>
            <person name="Birren B."/>
        </authorList>
    </citation>
    <scope>NUCLEOTIDE SEQUENCE [LARGE SCALE GENOMIC DNA]</scope>
    <source>
        <strain evidence="1 2">D10</strain>
    </source>
</reference>
<dbReference type="EMBL" id="ACIF01000428">
    <property type="protein sequence ID" value="EKA92270.1"/>
    <property type="molecule type" value="Genomic_DNA"/>
</dbReference>
<evidence type="ECO:0000313" key="1">
    <source>
        <dbReference type="EMBL" id="EKA92270.1"/>
    </source>
</evidence>
<name>K1GFW5_9FUSO</name>
<feature type="non-terminal residue" evidence="1">
    <location>
        <position position="207"/>
    </location>
</feature>
<evidence type="ECO:0000313" key="2">
    <source>
        <dbReference type="Proteomes" id="UP000005809"/>
    </source>
</evidence>
<accession>K1GFW5</accession>
<feature type="non-terminal residue" evidence="1">
    <location>
        <position position="1"/>
    </location>
</feature>
<evidence type="ECO:0008006" key="3">
    <source>
        <dbReference type="Google" id="ProtNLM"/>
    </source>
</evidence>
<organism evidence="1 2">
    <name type="scientific">Fusobacterium periodonticum D10</name>
    <dbReference type="NCBI Taxonomy" id="620833"/>
    <lineage>
        <taxon>Bacteria</taxon>
        <taxon>Fusobacteriati</taxon>
        <taxon>Fusobacteriota</taxon>
        <taxon>Fusobacteriia</taxon>
        <taxon>Fusobacteriales</taxon>
        <taxon>Fusobacteriaceae</taxon>
        <taxon>Fusobacterium</taxon>
    </lineage>
</organism>